<dbReference type="GO" id="GO:0016787">
    <property type="term" value="F:hydrolase activity"/>
    <property type="evidence" value="ECO:0007669"/>
    <property type="project" value="UniProtKB-KW"/>
</dbReference>
<dbReference type="InterPro" id="IPR044144">
    <property type="entry name" value="SAF_UxaA/GarD"/>
</dbReference>
<sequence length="503" mass="53252">MTRMSFLHLHPTDNVAIATTALPAGTRLSDFALTTAADITVGHKFATTAIAKGHPVLKYGHFIGAATQDIAAGDHVHTHNLAFAEHDASPVAARRAWTPGTEEHFFQGYLRPDGRAATRNYVGVIATVNCSATVVRKVAERFSGDAMEPWPQVDGVVPVTHATGCGLASTGPGIELLQRTLGGFIDHPNFAGVLVIGLGCEVNDVERLLQSQNLTTGPRLRTMTIQDAGGTLKTVSMAEGIVRELLEEAGTARREPIPASELVLGLQCGGSDSFSGITANPALGFAADRLVRAGGTVILAETPEIYGAESLLFERAETPQVREDLQRLLDWWEDHTARHGASLDNNPSPGNIAGGLTTILEKSLGAVAKSGSSPLRGVYRYAERIDQRGFVFMDSPGYDPCSATGEIASGANMICFTTGRGSVFGAKPAPSLKLATNSEMARRMAEDIDCDCGSILERTETPQESGARIFDLILATASGRKSASEVSGFGDLEFVPWQLGAVL</sequence>
<dbReference type="InterPro" id="IPR013974">
    <property type="entry name" value="SAF"/>
</dbReference>
<proteinExistence type="inferred from homology"/>
<evidence type="ECO:0000313" key="5">
    <source>
        <dbReference type="Proteomes" id="UP001566331"/>
    </source>
</evidence>
<dbReference type="RefSeq" id="WP_370565717.1">
    <property type="nucleotide sequence ID" value="NZ_JBFWIB010000023.1"/>
</dbReference>
<dbReference type="Pfam" id="PF04295">
    <property type="entry name" value="GD_AH_second"/>
    <property type="match status" value="1"/>
</dbReference>
<dbReference type="Pfam" id="PF20629">
    <property type="entry name" value="GD_AH_C"/>
    <property type="match status" value="1"/>
</dbReference>
<accession>A0ABV4HVH9</accession>
<comment type="caution">
    <text evidence="4">The sequence shown here is derived from an EMBL/GenBank/DDBJ whole genome shotgun (WGS) entry which is preliminary data.</text>
</comment>
<dbReference type="InterPro" id="IPR052172">
    <property type="entry name" value="UxaA_altronate/galactarate_dh"/>
</dbReference>
<dbReference type="CDD" id="cd11613">
    <property type="entry name" value="SAF_AH_GD"/>
    <property type="match status" value="1"/>
</dbReference>
<gene>
    <name evidence="4" type="ORF">AB6713_18590</name>
</gene>
<reference evidence="4 5" key="1">
    <citation type="submission" date="2024-07" db="EMBL/GenBank/DDBJ databases">
        <title>Luteimonas salilacus sp. nov., isolated from the shore soil of Salt Lake in Tibet of China.</title>
        <authorList>
            <person name="Zhang X."/>
            <person name="Li A."/>
        </authorList>
    </citation>
    <scope>NUCLEOTIDE SEQUENCE [LARGE SCALE GENOMIC DNA]</scope>
    <source>
        <strain evidence="4 5">B3-2-R+30</strain>
    </source>
</reference>
<dbReference type="Pfam" id="PF08666">
    <property type="entry name" value="SAF"/>
    <property type="match status" value="1"/>
</dbReference>
<evidence type="ECO:0000259" key="3">
    <source>
        <dbReference type="SMART" id="SM00858"/>
    </source>
</evidence>
<keyword evidence="4" id="KW-0378">Hydrolase</keyword>
<organism evidence="4 5">
    <name type="scientific">Luteimonas salinilitoris</name>
    <dbReference type="NCBI Taxonomy" id="3237697"/>
    <lineage>
        <taxon>Bacteria</taxon>
        <taxon>Pseudomonadati</taxon>
        <taxon>Pseudomonadota</taxon>
        <taxon>Gammaproteobacteria</taxon>
        <taxon>Lysobacterales</taxon>
        <taxon>Lysobacteraceae</taxon>
        <taxon>Luteimonas</taxon>
    </lineage>
</organism>
<dbReference type="PANTHER" id="PTHR30536:SF5">
    <property type="entry name" value="ALTRONATE DEHYDRATASE"/>
    <property type="match status" value="1"/>
</dbReference>
<evidence type="ECO:0000256" key="1">
    <source>
        <dbReference type="ARBA" id="ARBA00010986"/>
    </source>
</evidence>
<dbReference type="EMBL" id="JBFWIC010000041">
    <property type="protein sequence ID" value="MEZ0476603.1"/>
    <property type="molecule type" value="Genomic_DNA"/>
</dbReference>
<dbReference type="PANTHER" id="PTHR30536">
    <property type="entry name" value="ALTRONATE/GALACTARATE DEHYDRATASE"/>
    <property type="match status" value="1"/>
</dbReference>
<dbReference type="Gene3D" id="2.30.130.110">
    <property type="match status" value="1"/>
</dbReference>
<name>A0ABV4HVH9_9GAMM</name>
<dbReference type="InterPro" id="IPR048332">
    <property type="entry name" value="GD_AH_C"/>
</dbReference>
<feature type="domain" description="SAF" evidence="3">
    <location>
        <begin position="13"/>
        <end position="82"/>
    </location>
</feature>
<dbReference type="InterPro" id="IPR007392">
    <property type="entry name" value="GD_AH_second"/>
</dbReference>
<protein>
    <submittedName>
        <fullName evidence="4">UxaA family hydrolase</fullName>
    </submittedName>
</protein>
<dbReference type="Proteomes" id="UP001566331">
    <property type="component" value="Unassembled WGS sequence"/>
</dbReference>
<comment type="similarity">
    <text evidence="1">Belongs to the UxaA family.</text>
</comment>
<evidence type="ECO:0000256" key="2">
    <source>
        <dbReference type="ARBA" id="ARBA00023239"/>
    </source>
</evidence>
<keyword evidence="5" id="KW-1185">Reference proteome</keyword>
<dbReference type="SMART" id="SM00858">
    <property type="entry name" value="SAF"/>
    <property type="match status" value="1"/>
</dbReference>
<keyword evidence="2" id="KW-0456">Lyase</keyword>
<evidence type="ECO:0000313" key="4">
    <source>
        <dbReference type="EMBL" id="MEZ0476603.1"/>
    </source>
</evidence>